<keyword evidence="3" id="KW-1185">Reference proteome</keyword>
<dbReference type="KEGG" id="nmv:NITMOv2_4829"/>
<accession>A0A0K2GKP8</accession>
<evidence type="ECO:0000313" key="2">
    <source>
        <dbReference type="EMBL" id="ALA61197.1"/>
    </source>
</evidence>
<reference evidence="2 3" key="1">
    <citation type="journal article" date="2015" name="Proc. Natl. Acad. Sci. U.S.A.">
        <title>Expanded metabolic versatility of ubiquitous nitrite-oxidizing bacteria from the genus Nitrospira.</title>
        <authorList>
            <person name="Koch H."/>
            <person name="Lucker S."/>
            <person name="Albertsen M."/>
            <person name="Kitzinger K."/>
            <person name="Herbold C."/>
            <person name="Spieck E."/>
            <person name="Nielsen P.H."/>
            <person name="Wagner M."/>
            <person name="Daims H."/>
        </authorList>
    </citation>
    <scope>NUCLEOTIDE SEQUENCE [LARGE SCALE GENOMIC DNA]</scope>
    <source>
        <strain evidence="2 3">NSP M-1</strain>
    </source>
</reference>
<evidence type="ECO:0000256" key="1">
    <source>
        <dbReference type="SAM" id="MobiDB-lite"/>
    </source>
</evidence>
<proteinExistence type="predicted"/>
<evidence type="ECO:0000313" key="3">
    <source>
        <dbReference type="Proteomes" id="UP000069205"/>
    </source>
</evidence>
<protein>
    <submittedName>
        <fullName evidence="2">Uncharacterized protein</fullName>
    </submittedName>
</protein>
<sequence length="240" mass="25799">MFLRVPTGGCACVFRREERSMSRRFSDEPINLIRRIPTPEQLSAARPSKRSLGQVLLESGAACARGLAEAVASFTRWGRKAQATPADRTPSLEICSEESGHAPGRAPVDDRSPTGATCAGDRLPEEAQLRIDPAPAPISAQPATAVQPEEMAELRAFLLAQQQDIARLSAQIHELKSLVLSQQQALLYLGKEMESGPLSAMTTGVASAPLKRNRPGREKQSVKDKALGRKDAPATPSLSL</sequence>
<organism evidence="2 3">
    <name type="scientific">Nitrospira moscoviensis</name>
    <dbReference type="NCBI Taxonomy" id="42253"/>
    <lineage>
        <taxon>Bacteria</taxon>
        <taxon>Pseudomonadati</taxon>
        <taxon>Nitrospirota</taxon>
        <taxon>Nitrospiria</taxon>
        <taxon>Nitrospirales</taxon>
        <taxon>Nitrospiraceae</taxon>
        <taxon>Nitrospira</taxon>
    </lineage>
</organism>
<dbReference type="PATRIC" id="fig|42253.5.peg.4762"/>
<dbReference type="AlphaFoldDB" id="A0A0K2GKP8"/>
<feature type="region of interest" description="Disordered" evidence="1">
    <location>
        <begin position="199"/>
        <end position="240"/>
    </location>
</feature>
<dbReference type="Proteomes" id="UP000069205">
    <property type="component" value="Chromosome"/>
</dbReference>
<dbReference type="STRING" id="42253.NITMOv2_4829"/>
<dbReference type="EMBL" id="CP011801">
    <property type="protein sequence ID" value="ALA61197.1"/>
    <property type="molecule type" value="Genomic_DNA"/>
</dbReference>
<gene>
    <name evidence="2" type="ORF">NITMOv2_4829</name>
</gene>
<feature type="compositionally biased region" description="Basic and acidic residues" evidence="1">
    <location>
        <begin position="215"/>
        <end position="232"/>
    </location>
</feature>
<name>A0A0K2GKP8_NITMO</name>